<dbReference type="Proteomes" id="UP000190965">
    <property type="component" value="Unassembled WGS sequence"/>
</dbReference>
<protein>
    <submittedName>
        <fullName evidence="1">Uncharacterized protein</fullName>
    </submittedName>
</protein>
<organism evidence="1 2">
    <name type="scientific">Pseudomonas fluorescens</name>
    <dbReference type="NCBI Taxonomy" id="294"/>
    <lineage>
        <taxon>Bacteria</taxon>
        <taxon>Pseudomonadati</taxon>
        <taxon>Pseudomonadota</taxon>
        <taxon>Gammaproteobacteria</taxon>
        <taxon>Pseudomonadales</taxon>
        <taxon>Pseudomonadaceae</taxon>
        <taxon>Pseudomonas</taxon>
    </lineage>
</organism>
<dbReference type="EMBL" id="MSDF01000017">
    <property type="protein sequence ID" value="OPA94135.1"/>
    <property type="molecule type" value="Genomic_DNA"/>
</dbReference>
<reference evidence="1 2" key="1">
    <citation type="submission" date="2016-12" db="EMBL/GenBank/DDBJ databases">
        <title>Draft genome sequences of seven strains of Pseudomonas fluorescens that produce 4-formylaminooxyvinylglycine.</title>
        <authorList>
            <person name="Okrent R.A."/>
            <person name="Manning V.A."/>
            <person name="Trippe K.M."/>
        </authorList>
    </citation>
    <scope>NUCLEOTIDE SEQUENCE [LARGE SCALE GENOMIC DNA]</scope>
    <source>
        <strain evidence="1 2">P5A</strain>
    </source>
</reference>
<dbReference type="RefSeq" id="WP_078740608.1">
    <property type="nucleotide sequence ID" value="NZ_MSDF01000017.1"/>
</dbReference>
<accession>A0A1T2YPN3</accession>
<dbReference type="AlphaFoldDB" id="A0A1T2YPN3"/>
<comment type="caution">
    <text evidence="1">The sequence shown here is derived from an EMBL/GenBank/DDBJ whole genome shotgun (WGS) entry which is preliminary data.</text>
</comment>
<name>A0A1T2YPN3_PSEFL</name>
<proteinExistence type="predicted"/>
<evidence type="ECO:0000313" key="1">
    <source>
        <dbReference type="EMBL" id="OPA94135.1"/>
    </source>
</evidence>
<evidence type="ECO:0000313" key="2">
    <source>
        <dbReference type="Proteomes" id="UP000190965"/>
    </source>
</evidence>
<sequence length="73" mass="8455">MTEYATLRKQIVGDVKINKNQYDSMLNDPEIASGDIRSFYESYYKLHNAHNALFEHDRANHLIIKTAIDSLRG</sequence>
<dbReference type="OrthoDB" id="6950537at2"/>
<gene>
    <name evidence="1" type="ORF">BFW87_15210</name>
</gene>